<organism evidence="3 4">
    <name type="scientific">Phytoactinopolyspora mesophila</name>
    <dbReference type="NCBI Taxonomy" id="2650750"/>
    <lineage>
        <taxon>Bacteria</taxon>
        <taxon>Bacillati</taxon>
        <taxon>Actinomycetota</taxon>
        <taxon>Actinomycetes</taxon>
        <taxon>Jiangellales</taxon>
        <taxon>Jiangellaceae</taxon>
        <taxon>Phytoactinopolyspora</taxon>
    </lineage>
</organism>
<dbReference type="EMBL" id="WLZY01000002">
    <property type="protein sequence ID" value="NDL56823.1"/>
    <property type="molecule type" value="Genomic_DNA"/>
</dbReference>
<dbReference type="PANTHER" id="PTHR38133">
    <property type="entry name" value="SLR1429 PROTEIN"/>
    <property type="match status" value="1"/>
</dbReference>
<keyword evidence="1" id="KW-0863">Zinc-finger</keyword>
<gene>
    <name evidence="3" type="ORF">F7O44_07030</name>
</gene>
<dbReference type="Proteomes" id="UP000460435">
    <property type="component" value="Unassembled WGS sequence"/>
</dbReference>
<evidence type="ECO:0000259" key="2">
    <source>
        <dbReference type="PROSITE" id="PS50966"/>
    </source>
</evidence>
<dbReference type="PROSITE" id="PS50966">
    <property type="entry name" value="ZF_SWIM"/>
    <property type="match status" value="1"/>
</dbReference>
<keyword evidence="1" id="KW-0862">Zinc</keyword>
<keyword evidence="1" id="KW-0479">Metal-binding</keyword>
<dbReference type="PANTHER" id="PTHR38133:SF1">
    <property type="entry name" value="SLR1429 PROTEIN"/>
    <property type="match status" value="1"/>
</dbReference>
<evidence type="ECO:0000256" key="1">
    <source>
        <dbReference type="PROSITE-ProRule" id="PRU00325"/>
    </source>
</evidence>
<keyword evidence="4" id="KW-1185">Reference proteome</keyword>
<dbReference type="RefSeq" id="WP_162449527.1">
    <property type="nucleotide sequence ID" value="NZ_WLZY01000002.1"/>
</dbReference>
<proteinExistence type="predicted"/>
<accession>A0A7K3M0K0</accession>
<dbReference type="InterPro" id="IPR007527">
    <property type="entry name" value="Znf_SWIM"/>
</dbReference>
<dbReference type="AlphaFoldDB" id="A0A7K3M0K0"/>
<reference evidence="3 4" key="1">
    <citation type="submission" date="2019-11" db="EMBL/GenBank/DDBJ databases">
        <authorList>
            <person name="Li X.-J."/>
            <person name="Feng X.-M."/>
        </authorList>
    </citation>
    <scope>NUCLEOTIDE SEQUENCE [LARGE SCALE GENOMIC DNA]</scope>
    <source>
        <strain evidence="3 4">XMNu-373</strain>
    </source>
</reference>
<evidence type="ECO:0000313" key="4">
    <source>
        <dbReference type="Proteomes" id="UP000460435"/>
    </source>
</evidence>
<name>A0A7K3M0K0_9ACTN</name>
<dbReference type="GO" id="GO:0008270">
    <property type="term" value="F:zinc ion binding"/>
    <property type="evidence" value="ECO:0007669"/>
    <property type="project" value="UniProtKB-KW"/>
</dbReference>
<comment type="caution">
    <text evidence="3">The sequence shown here is derived from an EMBL/GenBank/DDBJ whole genome shotgun (WGS) entry which is preliminary data.</text>
</comment>
<protein>
    <recommendedName>
        <fullName evidence="2">SWIM-type domain-containing protein</fullName>
    </recommendedName>
</protein>
<feature type="domain" description="SWIM-type" evidence="2">
    <location>
        <begin position="135"/>
        <end position="166"/>
    </location>
</feature>
<dbReference type="Pfam" id="PF04434">
    <property type="entry name" value="SWIM"/>
    <property type="match status" value="1"/>
</dbReference>
<evidence type="ECO:0000313" key="3">
    <source>
        <dbReference type="EMBL" id="NDL56823.1"/>
    </source>
</evidence>
<sequence>MNSWFPPAAKPKPVENGIKARSKRGAIAQTWWSERFIQVLESIVVGGRLQRGRTYARKGQVIELAIDAGEVTATVQGSRAEPYRARVGLAAFEPGAWARVDEVLAGDAWYTAKLLAGEMPADIEEVFTSLGMSLFPASAGDLSMTCSCPDWSVPCKHLAAVFYLLAEAFDDDPFAILAWRGRERDDLLKALSALRNGPAAARDTAAADATAGSTAAGGAAAGGAVPLTECLDSFFAAPRPAPRRTPVPAPSDAVLDQLPAIGVTVRDISLVDLLRPAYRALGRGQPAMDDPEDPLR</sequence>